<dbReference type="Proteomes" id="UP000663829">
    <property type="component" value="Unassembled WGS sequence"/>
</dbReference>
<dbReference type="Proteomes" id="UP000677228">
    <property type="component" value="Unassembled WGS sequence"/>
</dbReference>
<name>A0A815PFB9_9BILA</name>
<dbReference type="Proteomes" id="UP000682733">
    <property type="component" value="Unassembled WGS sequence"/>
</dbReference>
<dbReference type="AlphaFoldDB" id="A0A815PFB9"/>
<organism evidence="2 5">
    <name type="scientific">Didymodactylos carnosus</name>
    <dbReference type="NCBI Taxonomy" id="1234261"/>
    <lineage>
        <taxon>Eukaryota</taxon>
        <taxon>Metazoa</taxon>
        <taxon>Spiralia</taxon>
        <taxon>Gnathifera</taxon>
        <taxon>Rotifera</taxon>
        <taxon>Eurotatoria</taxon>
        <taxon>Bdelloidea</taxon>
        <taxon>Philodinida</taxon>
        <taxon>Philodinidae</taxon>
        <taxon>Didymodactylos</taxon>
    </lineage>
</organism>
<evidence type="ECO:0000313" key="5">
    <source>
        <dbReference type="Proteomes" id="UP000663829"/>
    </source>
</evidence>
<dbReference type="EMBL" id="CAJNOK010002286">
    <property type="protein sequence ID" value="CAF0853228.1"/>
    <property type="molecule type" value="Genomic_DNA"/>
</dbReference>
<evidence type="ECO:0000313" key="3">
    <source>
        <dbReference type="EMBL" id="CAF3638408.1"/>
    </source>
</evidence>
<protein>
    <submittedName>
        <fullName evidence="2">Uncharacterized protein</fullName>
    </submittedName>
</protein>
<proteinExistence type="predicted"/>
<sequence>MRTRQQRARVQQQPLSVLWQHPSYIYVVNGPAGPVMYIADQQYQLIRRCVENTGSCTVVAQNGVGAPTDVFLDPSLNIYVAEYPNYRVTKWTPGNTTAGALVAGGNGVISEPHLLPDVGHLRRLAWRDLRARFM</sequence>
<dbReference type="InterPro" id="IPR011042">
    <property type="entry name" value="6-blade_b-propeller_TolB-like"/>
</dbReference>
<dbReference type="EMBL" id="CAJNOQ010019361">
    <property type="protein sequence ID" value="CAF1448633.1"/>
    <property type="molecule type" value="Genomic_DNA"/>
</dbReference>
<dbReference type="Proteomes" id="UP000681722">
    <property type="component" value="Unassembled WGS sequence"/>
</dbReference>
<dbReference type="Gene3D" id="2.120.10.30">
    <property type="entry name" value="TolB, C-terminal domain"/>
    <property type="match status" value="1"/>
</dbReference>
<evidence type="ECO:0000313" key="4">
    <source>
        <dbReference type="EMBL" id="CAF4322601.1"/>
    </source>
</evidence>
<gene>
    <name evidence="2" type="ORF">GPM918_LOCUS34650</name>
    <name evidence="1" type="ORF">OVA965_LOCUS7254</name>
    <name evidence="4" type="ORF">SRO942_LOCUS35350</name>
    <name evidence="3" type="ORF">TMI583_LOCUS7250</name>
</gene>
<keyword evidence="5" id="KW-1185">Reference proteome</keyword>
<comment type="caution">
    <text evidence="2">The sequence shown here is derived from an EMBL/GenBank/DDBJ whole genome shotgun (WGS) entry which is preliminary data.</text>
</comment>
<accession>A0A815PFB9</accession>
<evidence type="ECO:0000313" key="1">
    <source>
        <dbReference type="EMBL" id="CAF0853228.1"/>
    </source>
</evidence>
<dbReference type="SUPFAM" id="SSF101898">
    <property type="entry name" value="NHL repeat"/>
    <property type="match status" value="1"/>
</dbReference>
<reference evidence="2" key="1">
    <citation type="submission" date="2021-02" db="EMBL/GenBank/DDBJ databases">
        <authorList>
            <person name="Nowell W R."/>
        </authorList>
    </citation>
    <scope>NUCLEOTIDE SEQUENCE</scope>
</reference>
<evidence type="ECO:0000313" key="2">
    <source>
        <dbReference type="EMBL" id="CAF1448633.1"/>
    </source>
</evidence>
<dbReference type="EMBL" id="CAJOBA010002286">
    <property type="protein sequence ID" value="CAF3638408.1"/>
    <property type="molecule type" value="Genomic_DNA"/>
</dbReference>
<dbReference type="EMBL" id="CAJOBC010084804">
    <property type="protein sequence ID" value="CAF4322601.1"/>
    <property type="molecule type" value="Genomic_DNA"/>
</dbReference>